<dbReference type="EMBL" id="VNJI01000022">
    <property type="protein sequence ID" value="TVY08589.1"/>
    <property type="molecule type" value="Genomic_DNA"/>
</dbReference>
<dbReference type="Gene3D" id="3.20.20.150">
    <property type="entry name" value="Divalent-metal-dependent TIM barrel enzymes"/>
    <property type="match status" value="1"/>
</dbReference>
<gene>
    <name evidence="2" type="ORF">FPZ49_18310</name>
</gene>
<protein>
    <submittedName>
        <fullName evidence="2">Sugar phosphate isomerase/epimerase</fullName>
    </submittedName>
</protein>
<dbReference type="GO" id="GO:0016853">
    <property type="term" value="F:isomerase activity"/>
    <property type="evidence" value="ECO:0007669"/>
    <property type="project" value="UniProtKB-KW"/>
</dbReference>
<evidence type="ECO:0000259" key="1">
    <source>
        <dbReference type="Pfam" id="PF01261"/>
    </source>
</evidence>
<dbReference type="RefSeq" id="WP_144849618.1">
    <property type="nucleotide sequence ID" value="NZ_VNJI01000022.1"/>
</dbReference>
<dbReference type="OrthoDB" id="9815124at2"/>
<dbReference type="InterPro" id="IPR036237">
    <property type="entry name" value="Xyl_isomerase-like_sf"/>
</dbReference>
<dbReference type="AlphaFoldDB" id="A0A559K8Y2"/>
<evidence type="ECO:0000313" key="2">
    <source>
        <dbReference type="EMBL" id="TVY08589.1"/>
    </source>
</evidence>
<reference evidence="2 3" key="1">
    <citation type="submission" date="2019-07" db="EMBL/GenBank/DDBJ databases">
        <authorList>
            <person name="Kim J."/>
        </authorList>
    </citation>
    <scope>NUCLEOTIDE SEQUENCE [LARGE SCALE GENOMIC DNA]</scope>
    <source>
        <strain evidence="2 3">JC52</strain>
    </source>
</reference>
<sequence length="293" mass="32195">MIWDRLGVISDEVSADFREALDWIVAEGLKHVEIRMVDGINVSNLTDEQVKRAAEETAHRGLSVSAIASPLFKCLLDPSRPVETGDVFGQAEESVEAHFAKLERTIRIASMLGTSRIRIFSFWREGDPAAYRAEIVQHLSRAARVAERSGVTLLLENERSCNGGYAFEVAALVRAVDSPALRALWDPGNEAQGEYWAYPQVYHEVRDLLGHVHLKDAVVDAASGKPRCVPIGSGRVPYVRQIHDLEADGYRGLYVIETHYVPPGGTKMDGTKQTLEGLRSLFGGIAVSDSAAQ</sequence>
<organism evidence="2 3">
    <name type="scientific">Paenibacillus cremeus</name>
    <dbReference type="NCBI Taxonomy" id="2163881"/>
    <lineage>
        <taxon>Bacteria</taxon>
        <taxon>Bacillati</taxon>
        <taxon>Bacillota</taxon>
        <taxon>Bacilli</taxon>
        <taxon>Bacillales</taxon>
        <taxon>Paenibacillaceae</taxon>
        <taxon>Paenibacillus</taxon>
    </lineage>
</organism>
<accession>A0A559K8Y2</accession>
<dbReference type="InterPro" id="IPR013022">
    <property type="entry name" value="Xyl_isomerase-like_TIM-brl"/>
</dbReference>
<keyword evidence="3" id="KW-1185">Reference proteome</keyword>
<dbReference type="PANTHER" id="PTHR12110:SF41">
    <property type="entry name" value="INOSOSE DEHYDRATASE"/>
    <property type="match status" value="1"/>
</dbReference>
<comment type="caution">
    <text evidence="2">The sequence shown here is derived from an EMBL/GenBank/DDBJ whole genome shotgun (WGS) entry which is preliminary data.</text>
</comment>
<evidence type="ECO:0000313" key="3">
    <source>
        <dbReference type="Proteomes" id="UP000317036"/>
    </source>
</evidence>
<dbReference type="PANTHER" id="PTHR12110">
    <property type="entry name" value="HYDROXYPYRUVATE ISOMERASE"/>
    <property type="match status" value="1"/>
</dbReference>
<keyword evidence="2" id="KW-0413">Isomerase</keyword>
<proteinExistence type="predicted"/>
<name>A0A559K8Y2_9BACL</name>
<dbReference type="Pfam" id="PF01261">
    <property type="entry name" value="AP_endonuc_2"/>
    <property type="match status" value="1"/>
</dbReference>
<dbReference type="InterPro" id="IPR050312">
    <property type="entry name" value="IolE/XylAMocC-like"/>
</dbReference>
<dbReference type="Proteomes" id="UP000317036">
    <property type="component" value="Unassembled WGS sequence"/>
</dbReference>
<feature type="domain" description="Xylose isomerase-like TIM barrel" evidence="1">
    <location>
        <begin position="22"/>
        <end position="280"/>
    </location>
</feature>
<dbReference type="SUPFAM" id="SSF51658">
    <property type="entry name" value="Xylose isomerase-like"/>
    <property type="match status" value="1"/>
</dbReference>